<evidence type="ECO:0000313" key="6">
    <source>
        <dbReference type="Proteomes" id="UP000321039"/>
    </source>
</evidence>
<dbReference type="CDD" id="cd17631">
    <property type="entry name" value="FACL_FadD13-like"/>
    <property type="match status" value="1"/>
</dbReference>
<dbReference type="AlphaFoldDB" id="A0A5C9A5D0"/>
<dbReference type="NCBIfam" id="NF004837">
    <property type="entry name" value="PRK06187.1"/>
    <property type="match status" value="1"/>
</dbReference>
<accession>A0A5C9A5D0</accession>
<dbReference type="FunFam" id="3.30.300.30:FF:000008">
    <property type="entry name" value="2,3-dihydroxybenzoate-AMP ligase"/>
    <property type="match status" value="1"/>
</dbReference>
<comment type="similarity">
    <text evidence="1">Belongs to the ATP-dependent AMP-binding enzyme family.</text>
</comment>
<dbReference type="Proteomes" id="UP000321039">
    <property type="component" value="Unassembled WGS sequence"/>
</dbReference>
<gene>
    <name evidence="5" type="ORF">FV139_05165</name>
</gene>
<dbReference type="PANTHER" id="PTHR43767:SF1">
    <property type="entry name" value="NONRIBOSOMAL PEPTIDE SYNTHASE PES1 (EUROFUNG)-RELATED"/>
    <property type="match status" value="1"/>
</dbReference>
<comment type="caution">
    <text evidence="5">The sequence shown here is derived from an EMBL/GenBank/DDBJ whole genome shotgun (WGS) entry which is preliminary data.</text>
</comment>
<evidence type="ECO:0000256" key="2">
    <source>
        <dbReference type="ARBA" id="ARBA00022598"/>
    </source>
</evidence>
<dbReference type="SUPFAM" id="SSF56801">
    <property type="entry name" value="Acetyl-CoA synthetase-like"/>
    <property type="match status" value="1"/>
</dbReference>
<dbReference type="InterPro" id="IPR050237">
    <property type="entry name" value="ATP-dep_AMP-bd_enzyme"/>
</dbReference>
<dbReference type="RefSeq" id="WP_148067200.1">
    <property type="nucleotide sequence ID" value="NZ_VRZA01000002.1"/>
</dbReference>
<dbReference type="InterPro" id="IPR025110">
    <property type="entry name" value="AMP-bd_C"/>
</dbReference>
<evidence type="ECO:0000259" key="4">
    <source>
        <dbReference type="Pfam" id="PF13193"/>
    </source>
</evidence>
<evidence type="ECO:0000259" key="3">
    <source>
        <dbReference type="Pfam" id="PF00501"/>
    </source>
</evidence>
<keyword evidence="6" id="KW-1185">Reference proteome</keyword>
<dbReference type="Gene3D" id="3.40.50.12780">
    <property type="entry name" value="N-terminal domain of ligase-like"/>
    <property type="match status" value="1"/>
</dbReference>
<dbReference type="InterPro" id="IPR000873">
    <property type="entry name" value="AMP-dep_synth/lig_dom"/>
</dbReference>
<feature type="domain" description="AMP-binding enzyme C-terminal" evidence="4">
    <location>
        <begin position="426"/>
        <end position="501"/>
    </location>
</feature>
<reference evidence="5 6" key="1">
    <citation type="submission" date="2019-08" db="EMBL/GenBank/DDBJ databases">
        <title>Parahaliea maris sp. nov., isolated from the surface seawater.</title>
        <authorList>
            <person name="Liu Y."/>
        </authorList>
    </citation>
    <scope>NUCLEOTIDE SEQUENCE [LARGE SCALE GENOMIC DNA]</scope>
    <source>
        <strain evidence="5 6">HSLHS9</strain>
    </source>
</reference>
<dbReference type="Pfam" id="PF00501">
    <property type="entry name" value="AMP-binding"/>
    <property type="match status" value="1"/>
</dbReference>
<dbReference type="Pfam" id="PF13193">
    <property type="entry name" value="AMP-binding_C"/>
    <property type="match status" value="1"/>
</dbReference>
<dbReference type="InterPro" id="IPR042099">
    <property type="entry name" value="ANL_N_sf"/>
</dbReference>
<dbReference type="GO" id="GO:0016878">
    <property type="term" value="F:acid-thiol ligase activity"/>
    <property type="evidence" value="ECO:0007669"/>
    <property type="project" value="UniProtKB-ARBA"/>
</dbReference>
<name>A0A5C9A5D0_9GAMM</name>
<dbReference type="InterPro" id="IPR045851">
    <property type="entry name" value="AMP-bd_C_sf"/>
</dbReference>
<dbReference type="PANTHER" id="PTHR43767">
    <property type="entry name" value="LONG-CHAIN-FATTY-ACID--COA LIGASE"/>
    <property type="match status" value="1"/>
</dbReference>
<organism evidence="5 6">
    <name type="scientific">Parahaliea maris</name>
    <dbReference type="NCBI Taxonomy" id="2716870"/>
    <lineage>
        <taxon>Bacteria</taxon>
        <taxon>Pseudomonadati</taxon>
        <taxon>Pseudomonadota</taxon>
        <taxon>Gammaproteobacteria</taxon>
        <taxon>Cellvibrionales</taxon>
        <taxon>Halieaceae</taxon>
        <taxon>Parahaliea</taxon>
    </lineage>
</organism>
<evidence type="ECO:0000313" key="5">
    <source>
        <dbReference type="EMBL" id="TXS95289.1"/>
    </source>
</evidence>
<dbReference type="Gene3D" id="3.30.300.30">
    <property type="match status" value="1"/>
</dbReference>
<evidence type="ECO:0000256" key="1">
    <source>
        <dbReference type="ARBA" id="ARBA00006432"/>
    </source>
</evidence>
<feature type="domain" description="AMP-dependent synthetase/ligase" evidence="3">
    <location>
        <begin position="12"/>
        <end position="376"/>
    </location>
</feature>
<dbReference type="EMBL" id="VRZA01000002">
    <property type="protein sequence ID" value="TXS95289.1"/>
    <property type="molecule type" value="Genomic_DNA"/>
</dbReference>
<proteinExistence type="inferred from homology"/>
<keyword evidence="2 5" id="KW-0436">Ligase</keyword>
<sequence>MQINSVGDVVRVHAAAEPDKPAMIFNGNVTTYQELDQRSNRIANHLIESGLATDSRIAYLGRNTDSYYELFFGAAKSGRVILTINWRLAAEELAYILRDSGTVLLFVEKEFAERCFDLAPECPQLAEIVVLDARLEGHAYYPDWRDQAPAKDPALMVNPDAPFVQMYTSGTTGRPKGAVLRHDCFFHQRRAEEGAGAWADWGPNSVNLVAMPVFHIGGSGWGYITFHHGGTNIIHPEPQAERIGIDIARHRITKMFLVPTVLQGLVEYVKQHQLDVTSIEDIVYGASPISEHLLQQSVGLFGCRFIQQYGMTETTGAVTYLPPEDHRVNGSPRMQSCGIPFPGVQIKICDESGNQLPPDCVGEICIKTPAIMTCYWNRPDATRQALTDGWYHSGDAGYLDPDGYLFLSDRIKDMIVSGGENIYPAEIERVLLRHPTVAEVAVIGVPDEKWGEAAKAVLVPIAGATVDAAEIARFARSYLAGYKIPKSIDVTDALPRNASGKVLKTVIREPYWKERQRRVN</sequence>
<protein>
    <submittedName>
        <fullName evidence="5">Long-chain-fatty-acid--CoA ligase</fullName>
    </submittedName>
</protein>